<sequence>MLPVSHPLRGSRDRRRIPVSGALGRSGTVSARPADVAQLVEHHLAKVRVASSNLVVRSAKRRPRSM</sequence>
<accession>A0A9W4E7G8</accession>
<gene>
    <name evidence="2" type="ORF">SCOCK_30044</name>
</gene>
<evidence type="ECO:0000313" key="2">
    <source>
        <dbReference type="EMBL" id="CAG6394811.1"/>
    </source>
</evidence>
<protein>
    <submittedName>
        <fullName evidence="2">Uncharacterized protein</fullName>
    </submittedName>
</protein>
<keyword evidence="3" id="KW-1185">Reference proteome</keyword>
<reference evidence="2" key="1">
    <citation type="submission" date="2021-05" db="EMBL/GenBank/DDBJ databases">
        <authorList>
            <person name="Arsene-Ploetze F."/>
        </authorList>
    </citation>
    <scope>NUCLEOTIDE SEQUENCE</scope>
    <source>
        <strain evidence="2">DSM 42138</strain>
    </source>
</reference>
<feature type="region of interest" description="Disordered" evidence="1">
    <location>
        <begin position="1"/>
        <end position="28"/>
    </location>
</feature>
<name>A0A9W4E7G8_9ACTN</name>
<comment type="caution">
    <text evidence="2">The sequence shown here is derived from an EMBL/GenBank/DDBJ whole genome shotgun (WGS) entry which is preliminary data.</text>
</comment>
<dbReference type="AlphaFoldDB" id="A0A9W4E7G8"/>
<organism evidence="2 3">
    <name type="scientific">Actinacidiphila cocklensis</name>
    <dbReference type="NCBI Taxonomy" id="887465"/>
    <lineage>
        <taxon>Bacteria</taxon>
        <taxon>Bacillati</taxon>
        <taxon>Actinomycetota</taxon>
        <taxon>Actinomycetes</taxon>
        <taxon>Kitasatosporales</taxon>
        <taxon>Streptomycetaceae</taxon>
        <taxon>Actinacidiphila</taxon>
    </lineage>
</organism>
<dbReference type="EMBL" id="CAJSLV010000059">
    <property type="protein sequence ID" value="CAG6394811.1"/>
    <property type="molecule type" value="Genomic_DNA"/>
</dbReference>
<evidence type="ECO:0000256" key="1">
    <source>
        <dbReference type="SAM" id="MobiDB-lite"/>
    </source>
</evidence>
<dbReference type="Proteomes" id="UP001152519">
    <property type="component" value="Unassembled WGS sequence"/>
</dbReference>
<proteinExistence type="predicted"/>
<dbReference type="AntiFam" id="ANF00010">
    <property type="entry name" value="tRNA translation"/>
</dbReference>
<evidence type="ECO:0000313" key="3">
    <source>
        <dbReference type="Proteomes" id="UP001152519"/>
    </source>
</evidence>